<dbReference type="Pfam" id="PF00903">
    <property type="entry name" value="Glyoxalase"/>
    <property type="match status" value="1"/>
</dbReference>
<comment type="caution">
    <text evidence="2">The sequence shown here is derived from an EMBL/GenBank/DDBJ whole genome shotgun (WGS) entry which is preliminary data.</text>
</comment>
<dbReference type="Gene3D" id="3.10.180.10">
    <property type="entry name" value="2,3-Dihydroxybiphenyl 1,2-Dioxygenase, domain 1"/>
    <property type="match status" value="1"/>
</dbReference>
<dbReference type="PROSITE" id="PS51819">
    <property type="entry name" value="VOC"/>
    <property type="match status" value="1"/>
</dbReference>
<gene>
    <name evidence="2" type="ORF">LCGC14_2746170</name>
</gene>
<dbReference type="InterPro" id="IPR004360">
    <property type="entry name" value="Glyas_Fos-R_dOase_dom"/>
</dbReference>
<reference evidence="2" key="1">
    <citation type="journal article" date="2015" name="Nature">
        <title>Complex archaea that bridge the gap between prokaryotes and eukaryotes.</title>
        <authorList>
            <person name="Spang A."/>
            <person name="Saw J.H."/>
            <person name="Jorgensen S.L."/>
            <person name="Zaremba-Niedzwiedzka K."/>
            <person name="Martijn J."/>
            <person name="Lind A.E."/>
            <person name="van Eijk R."/>
            <person name="Schleper C."/>
            <person name="Guy L."/>
            <person name="Ettema T.J."/>
        </authorList>
    </citation>
    <scope>NUCLEOTIDE SEQUENCE</scope>
</reference>
<accession>A0A0F8ZQ51</accession>
<dbReference type="AlphaFoldDB" id="A0A0F8ZQ51"/>
<proteinExistence type="predicted"/>
<organism evidence="2">
    <name type="scientific">marine sediment metagenome</name>
    <dbReference type="NCBI Taxonomy" id="412755"/>
    <lineage>
        <taxon>unclassified sequences</taxon>
        <taxon>metagenomes</taxon>
        <taxon>ecological metagenomes</taxon>
    </lineage>
</organism>
<dbReference type="InterPro" id="IPR037523">
    <property type="entry name" value="VOC_core"/>
</dbReference>
<dbReference type="SUPFAM" id="SSF54593">
    <property type="entry name" value="Glyoxalase/Bleomycin resistance protein/Dihydroxybiphenyl dioxygenase"/>
    <property type="match status" value="1"/>
</dbReference>
<name>A0A0F8ZQ51_9ZZZZ</name>
<sequence>MHLDHTIVPATDKEASAKFFAKIFGLKYKGPMGHFAPVRVNDSLTLDFDNSDRFESHHYAFRVSDEEFDAIFERVKAEGIAYGSEPFTQDNMQINIRRGGRGFYFKDPNGHSLELLTK</sequence>
<feature type="domain" description="VOC" evidence="1">
    <location>
        <begin position="2"/>
        <end position="118"/>
    </location>
</feature>
<evidence type="ECO:0000259" key="1">
    <source>
        <dbReference type="PROSITE" id="PS51819"/>
    </source>
</evidence>
<dbReference type="InterPro" id="IPR029068">
    <property type="entry name" value="Glyas_Bleomycin-R_OHBP_Dase"/>
</dbReference>
<dbReference type="EMBL" id="LAZR01050090">
    <property type="protein sequence ID" value="KKK88140.1"/>
    <property type="molecule type" value="Genomic_DNA"/>
</dbReference>
<protein>
    <recommendedName>
        <fullName evidence="1">VOC domain-containing protein</fullName>
    </recommendedName>
</protein>
<evidence type="ECO:0000313" key="2">
    <source>
        <dbReference type="EMBL" id="KKK88140.1"/>
    </source>
</evidence>
<dbReference type="CDD" id="cd08351">
    <property type="entry name" value="ChaP_like"/>
    <property type="match status" value="1"/>
</dbReference>